<evidence type="ECO:0000256" key="1">
    <source>
        <dbReference type="SAM" id="MobiDB-lite"/>
    </source>
</evidence>
<organism evidence="2 3">
    <name type="scientific">Ditylenchus dipsaci</name>
    <dbReference type="NCBI Taxonomy" id="166011"/>
    <lineage>
        <taxon>Eukaryota</taxon>
        <taxon>Metazoa</taxon>
        <taxon>Ecdysozoa</taxon>
        <taxon>Nematoda</taxon>
        <taxon>Chromadorea</taxon>
        <taxon>Rhabditida</taxon>
        <taxon>Tylenchina</taxon>
        <taxon>Tylenchomorpha</taxon>
        <taxon>Sphaerularioidea</taxon>
        <taxon>Anguinidae</taxon>
        <taxon>Anguininae</taxon>
        <taxon>Ditylenchus</taxon>
    </lineage>
</organism>
<accession>A0A915EDM3</accession>
<evidence type="ECO:0000313" key="2">
    <source>
        <dbReference type="Proteomes" id="UP000887574"/>
    </source>
</evidence>
<feature type="compositionally biased region" description="Polar residues" evidence="1">
    <location>
        <begin position="218"/>
        <end position="246"/>
    </location>
</feature>
<sequence>MVLEGKRRLLKMNSVNFSRDSPSKILIEMCCEEFVVSRSDLMHGMMFLRLRRPYREIVQMHTEKLALQEQYEKSKKNVQKERKFAPFPYDRSVRRKGLTNGMDLVLRPVLPKIAMEYTDEMNVETIFGIRLSSSMKFRASSLCLDLWLKSGSDSHMSRPINCFLPLCSTTRCRLQFFYLKDRLMSGGSSQKQVFYTGTDECETAATTKNKVETDESSDSGNEQHLNGLTRNSAVSSPGTDNNSPSYKGTDRAEALRDFIHAVVYLHSPDFVDLKFLQETLDLLDPHYEIVLDNGVYRDSEIVGWRN</sequence>
<dbReference type="WBParaSite" id="jg5557">
    <property type="protein sequence ID" value="jg5557"/>
    <property type="gene ID" value="jg5557"/>
</dbReference>
<protein>
    <submittedName>
        <fullName evidence="3">Uncharacterized protein</fullName>
    </submittedName>
</protein>
<keyword evidence="2" id="KW-1185">Reference proteome</keyword>
<dbReference type="AlphaFoldDB" id="A0A915EDM3"/>
<name>A0A915EDM3_9BILA</name>
<evidence type="ECO:0000313" key="3">
    <source>
        <dbReference type="WBParaSite" id="jg5557"/>
    </source>
</evidence>
<dbReference type="Proteomes" id="UP000887574">
    <property type="component" value="Unplaced"/>
</dbReference>
<reference evidence="3" key="1">
    <citation type="submission" date="2022-11" db="UniProtKB">
        <authorList>
            <consortium name="WormBaseParasite"/>
        </authorList>
    </citation>
    <scope>IDENTIFICATION</scope>
</reference>
<proteinExistence type="predicted"/>
<feature type="region of interest" description="Disordered" evidence="1">
    <location>
        <begin position="206"/>
        <end position="248"/>
    </location>
</feature>